<dbReference type="RefSeq" id="WP_033100662.1">
    <property type="nucleotide sequence ID" value="NZ_JACEIP010000006.1"/>
</dbReference>
<evidence type="ECO:0000313" key="2">
    <source>
        <dbReference type="EMBL" id="MBA4542410.1"/>
    </source>
</evidence>
<name>A0A7W1X973_9BACL</name>
<dbReference type="AlphaFoldDB" id="A0A7W1X973"/>
<feature type="transmembrane region" description="Helical" evidence="1">
    <location>
        <begin position="141"/>
        <end position="168"/>
    </location>
</feature>
<dbReference type="EMBL" id="JACEIP010000006">
    <property type="protein sequence ID" value="MBA4542410.1"/>
    <property type="molecule type" value="Genomic_DNA"/>
</dbReference>
<gene>
    <name evidence="2" type="ORF">H1164_05770</name>
</gene>
<proteinExistence type="predicted"/>
<reference evidence="2 3" key="1">
    <citation type="submission" date="2020-07" db="EMBL/GenBank/DDBJ databases">
        <authorList>
            <person name="Feng H."/>
        </authorList>
    </citation>
    <scope>NUCLEOTIDE SEQUENCE [LARGE SCALE GENOMIC DNA]</scope>
    <source>
        <strain evidence="3">s-11</strain>
    </source>
</reference>
<accession>A0A7W1X973</accession>
<evidence type="ECO:0008006" key="4">
    <source>
        <dbReference type="Google" id="ProtNLM"/>
    </source>
</evidence>
<comment type="caution">
    <text evidence="2">The sequence shown here is derived from an EMBL/GenBank/DDBJ whole genome shotgun (WGS) entry which is preliminary data.</text>
</comment>
<feature type="transmembrane region" description="Helical" evidence="1">
    <location>
        <begin position="6"/>
        <end position="28"/>
    </location>
</feature>
<keyword evidence="1" id="KW-1133">Transmembrane helix</keyword>
<keyword evidence="3" id="KW-1185">Reference proteome</keyword>
<keyword evidence="1" id="KW-0812">Transmembrane</keyword>
<evidence type="ECO:0000313" key="3">
    <source>
        <dbReference type="Proteomes" id="UP000530514"/>
    </source>
</evidence>
<keyword evidence="1" id="KW-0472">Membrane</keyword>
<dbReference type="Proteomes" id="UP000530514">
    <property type="component" value="Unassembled WGS sequence"/>
</dbReference>
<sequence length="179" mass="20755">MEIIETIALSLLFLVIAIAVFFVFYLSFSDIRAKRKELKAFLKDAVILEATVVEVKRVKLDQPVYLDSRRRAPIWEIDSLVLSYVDPEGNESIWDTSDGKNLFTFFNKRQFYTDWYDLILPAPGDKKKIYYNRRTGEKCFYYRYGITLFGFSLGFALLLLLGLITLLLPVSSFSLLFNG</sequence>
<protein>
    <recommendedName>
        <fullName evidence="4">DUF3592 domain-containing protein</fullName>
    </recommendedName>
</protein>
<organism evidence="2 3">
    <name type="scientific">Thermoactinomyces daqus</name>
    <dbReference type="NCBI Taxonomy" id="1329516"/>
    <lineage>
        <taxon>Bacteria</taxon>
        <taxon>Bacillati</taxon>
        <taxon>Bacillota</taxon>
        <taxon>Bacilli</taxon>
        <taxon>Bacillales</taxon>
        <taxon>Thermoactinomycetaceae</taxon>
        <taxon>Thermoactinomyces</taxon>
    </lineage>
</organism>
<evidence type="ECO:0000256" key="1">
    <source>
        <dbReference type="SAM" id="Phobius"/>
    </source>
</evidence>